<name>M2XVJ7_GALSU</name>
<dbReference type="SUPFAM" id="SSF63380">
    <property type="entry name" value="Riboflavin synthase domain-like"/>
    <property type="match status" value="1"/>
</dbReference>
<dbReference type="InterPro" id="IPR001433">
    <property type="entry name" value="OxRdtase_FAD/NAD-bd"/>
</dbReference>
<feature type="domain" description="Oxidoreductase FAD/NAD(P)-binding" evidence="1">
    <location>
        <begin position="184"/>
        <end position="288"/>
    </location>
</feature>
<gene>
    <name evidence="2" type="ORF">Gasu_48210</name>
</gene>
<dbReference type="eggNOG" id="ENOG502QQ7C">
    <property type="taxonomic scope" value="Eukaryota"/>
</dbReference>
<dbReference type="PANTHER" id="PTHR47215:SF1">
    <property type="entry name" value="F9L1.8 PROTEIN"/>
    <property type="match status" value="1"/>
</dbReference>
<dbReference type="GO" id="GO:0016491">
    <property type="term" value="F:oxidoreductase activity"/>
    <property type="evidence" value="ECO:0007669"/>
    <property type="project" value="InterPro"/>
</dbReference>
<dbReference type="SUPFAM" id="SSF52343">
    <property type="entry name" value="Ferredoxin reductase-like, C-terminal NADP-linked domain"/>
    <property type="match status" value="1"/>
</dbReference>
<dbReference type="GeneID" id="17086567"/>
<dbReference type="AlphaFoldDB" id="M2XVJ7"/>
<accession>M2XVJ7</accession>
<sequence>MQFICQCPTRSTFFNSRNKFITGSLLRFCREANVVSYSRLNSSKTLKWKLRKRVLVSELEGWYKVFTRCFLTTVVLNPFVKARVIHNVYESEGHRTLCLEPPSIVLEQYTNPGMFVKLSNGKEKPNFFAVASAVNSPFLEFLVKRTHSTAWLCELEKGGQIFISSVMGKGFQLSRLHDVEHIYLLATGSGISPLKAVMESTEFLQLSNKKDLQLYYGVRTPERFSYQNRFSVWQQTGIRIHKICSTDASGRWTGRVGYIQHWLRKDGIPNPEKTGALLCGVKGMIEEVTQLLQTQGVPSDKILTNF</sequence>
<dbReference type="Gene3D" id="3.40.50.80">
    <property type="entry name" value="Nucleotide-binding domain of ferredoxin-NADP reductase (FNR) module"/>
    <property type="match status" value="1"/>
</dbReference>
<dbReference type="Pfam" id="PF00175">
    <property type="entry name" value="NAD_binding_1"/>
    <property type="match status" value="1"/>
</dbReference>
<dbReference type="STRING" id="130081.M2XVJ7"/>
<evidence type="ECO:0000259" key="1">
    <source>
        <dbReference type="Pfam" id="PF00175"/>
    </source>
</evidence>
<dbReference type="PANTHER" id="PTHR47215">
    <property type="match status" value="1"/>
</dbReference>
<dbReference type="RefSeq" id="XP_005704198.1">
    <property type="nucleotide sequence ID" value="XM_005704141.1"/>
</dbReference>
<evidence type="ECO:0000313" key="2">
    <source>
        <dbReference type="EMBL" id="EME27678.1"/>
    </source>
</evidence>
<dbReference type="InterPro" id="IPR017938">
    <property type="entry name" value="Riboflavin_synthase-like_b-brl"/>
</dbReference>
<dbReference type="EMBL" id="KB454529">
    <property type="protein sequence ID" value="EME27678.1"/>
    <property type="molecule type" value="Genomic_DNA"/>
</dbReference>
<organism evidence="2 3">
    <name type="scientific">Galdieria sulphuraria</name>
    <name type="common">Red alga</name>
    <dbReference type="NCBI Taxonomy" id="130081"/>
    <lineage>
        <taxon>Eukaryota</taxon>
        <taxon>Rhodophyta</taxon>
        <taxon>Bangiophyceae</taxon>
        <taxon>Galdieriales</taxon>
        <taxon>Galdieriaceae</taxon>
        <taxon>Galdieria</taxon>
    </lineage>
</organism>
<dbReference type="OMA" id="CLCDLRP"/>
<dbReference type="OrthoDB" id="1856718at2759"/>
<protein>
    <submittedName>
        <fullName evidence="2">Oxidoreductase NAD-binding domain-containing protein isoform 1</fullName>
    </submittedName>
</protein>
<keyword evidence="3" id="KW-1185">Reference proteome</keyword>
<dbReference type="Gramene" id="EME27678">
    <property type="protein sequence ID" value="EME27678"/>
    <property type="gene ID" value="Gasu_48210"/>
</dbReference>
<dbReference type="Proteomes" id="UP000030680">
    <property type="component" value="Unassembled WGS sequence"/>
</dbReference>
<reference evidence="3" key="1">
    <citation type="journal article" date="2013" name="Science">
        <title>Gene transfer from bacteria and archaea facilitated evolution of an extremophilic eukaryote.</title>
        <authorList>
            <person name="Schonknecht G."/>
            <person name="Chen W.H."/>
            <person name="Ternes C.M."/>
            <person name="Barbier G.G."/>
            <person name="Shrestha R.P."/>
            <person name="Stanke M."/>
            <person name="Brautigam A."/>
            <person name="Baker B.J."/>
            <person name="Banfield J.F."/>
            <person name="Garavito R.M."/>
            <person name="Carr K."/>
            <person name="Wilkerson C."/>
            <person name="Rensing S.A."/>
            <person name="Gagneul D."/>
            <person name="Dickenson N.E."/>
            <person name="Oesterhelt C."/>
            <person name="Lercher M.J."/>
            <person name="Weber A.P."/>
        </authorList>
    </citation>
    <scope>NUCLEOTIDE SEQUENCE [LARGE SCALE GENOMIC DNA]</scope>
    <source>
        <strain evidence="3">074W</strain>
    </source>
</reference>
<dbReference type="InterPro" id="IPR039261">
    <property type="entry name" value="FNR_nucleotide-bd"/>
</dbReference>
<proteinExistence type="predicted"/>
<evidence type="ECO:0000313" key="3">
    <source>
        <dbReference type="Proteomes" id="UP000030680"/>
    </source>
</evidence>